<keyword evidence="3" id="KW-1185">Reference proteome</keyword>
<dbReference type="Pfam" id="PF05157">
    <property type="entry name" value="MshEN"/>
    <property type="match status" value="1"/>
</dbReference>
<feature type="domain" description="Type II secretion system protein GspE N-terminal" evidence="1">
    <location>
        <begin position="24"/>
        <end position="90"/>
    </location>
</feature>
<protein>
    <recommendedName>
        <fullName evidence="1">Type II secretion system protein GspE N-terminal domain-containing protein</fullName>
    </recommendedName>
</protein>
<gene>
    <name evidence="2" type="ORF">KSF_017400</name>
</gene>
<proteinExistence type="predicted"/>
<accession>A0A8J3IHS3</accession>
<dbReference type="SUPFAM" id="SSF160246">
    <property type="entry name" value="EspE N-terminal domain-like"/>
    <property type="match status" value="1"/>
</dbReference>
<dbReference type="InterPro" id="IPR007831">
    <property type="entry name" value="T2SS_GspE_N"/>
</dbReference>
<evidence type="ECO:0000313" key="3">
    <source>
        <dbReference type="Proteomes" id="UP000597444"/>
    </source>
</evidence>
<evidence type="ECO:0000259" key="1">
    <source>
        <dbReference type="Pfam" id="PF05157"/>
    </source>
</evidence>
<dbReference type="InterPro" id="IPR037257">
    <property type="entry name" value="T2SS_E_N_sf"/>
</dbReference>
<organism evidence="2 3">
    <name type="scientific">Reticulibacter mediterranei</name>
    <dbReference type="NCBI Taxonomy" id="2778369"/>
    <lineage>
        <taxon>Bacteria</taxon>
        <taxon>Bacillati</taxon>
        <taxon>Chloroflexota</taxon>
        <taxon>Ktedonobacteria</taxon>
        <taxon>Ktedonobacterales</taxon>
        <taxon>Reticulibacteraceae</taxon>
        <taxon>Reticulibacter</taxon>
    </lineage>
</organism>
<sequence length="122" mass="14252">MVHDVLNVVPRLQILRRVPRQYWHYLPLQVMRRHQCIVIGGEAGCLTVAIADCRRSHVVAYLRLLTGCAIFPVQVDPIRIRLLIKRVERIRPARYRLLRQSALYRPLALHAMVAFFHAYSDS</sequence>
<dbReference type="AlphaFoldDB" id="A0A8J3IHS3"/>
<name>A0A8J3IHS3_9CHLR</name>
<dbReference type="Gene3D" id="3.30.300.160">
    <property type="entry name" value="Type II secretion system, protein E, N-terminal domain"/>
    <property type="match status" value="1"/>
</dbReference>
<comment type="caution">
    <text evidence="2">The sequence shown here is derived from an EMBL/GenBank/DDBJ whole genome shotgun (WGS) entry which is preliminary data.</text>
</comment>
<evidence type="ECO:0000313" key="2">
    <source>
        <dbReference type="EMBL" id="GHO91692.1"/>
    </source>
</evidence>
<dbReference type="EMBL" id="BNJK01000001">
    <property type="protein sequence ID" value="GHO91692.1"/>
    <property type="molecule type" value="Genomic_DNA"/>
</dbReference>
<dbReference type="Proteomes" id="UP000597444">
    <property type="component" value="Unassembled WGS sequence"/>
</dbReference>
<reference evidence="2" key="1">
    <citation type="submission" date="2020-10" db="EMBL/GenBank/DDBJ databases">
        <title>Taxonomic study of unclassified bacteria belonging to the class Ktedonobacteria.</title>
        <authorList>
            <person name="Yabe S."/>
            <person name="Wang C.M."/>
            <person name="Zheng Y."/>
            <person name="Sakai Y."/>
            <person name="Cavaletti L."/>
            <person name="Monciardini P."/>
            <person name="Donadio S."/>
        </authorList>
    </citation>
    <scope>NUCLEOTIDE SEQUENCE</scope>
    <source>
        <strain evidence="2">ID150040</strain>
    </source>
</reference>